<proteinExistence type="predicted"/>
<reference evidence="1" key="1">
    <citation type="submission" date="2021-01" db="EMBL/GenBank/DDBJ databases">
        <authorList>
            <person name="Zahm M."/>
            <person name="Roques C."/>
            <person name="Cabau C."/>
            <person name="Klopp C."/>
            <person name="Donnadieu C."/>
            <person name="Jouanno E."/>
            <person name="Lampietro C."/>
            <person name="Louis A."/>
            <person name="Herpin A."/>
            <person name="Echchiki A."/>
            <person name="Berthelot C."/>
            <person name="Parey E."/>
            <person name="Roest-Crollius H."/>
            <person name="Braasch I."/>
            <person name="Postlethwait J."/>
            <person name="Bobe J."/>
            <person name="Montfort J."/>
            <person name="Bouchez O."/>
            <person name="Begum T."/>
            <person name="Mejri S."/>
            <person name="Adams A."/>
            <person name="Chen W.-J."/>
            <person name="Guiguen Y."/>
        </authorList>
    </citation>
    <scope>NUCLEOTIDE SEQUENCE</scope>
    <source>
        <strain evidence="1">YG-15Mar2019-1</strain>
        <tissue evidence="1">Brain</tissue>
    </source>
</reference>
<dbReference type="AlphaFoldDB" id="A0A9D3PGJ8"/>
<evidence type="ECO:0000313" key="2">
    <source>
        <dbReference type="Proteomes" id="UP001046870"/>
    </source>
</evidence>
<evidence type="ECO:0000313" key="1">
    <source>
        <dbReference type="EMBL" id="KAG7457977.1"/>
    </source>
</evidence>
<dbReference type="InterPro" id="IPR029159">
    <property type="entry name" value="CA109-like"/>
</dbReference>
<gene>
    <name evidence="1" type="ORF">MATL_G00232940</name>
</gene>
<comment type="caution">
    <text evidence="1">The sequence shown here is derived from an EMBL/GenBank/DDBJ whole genome shotgun (WGS) entry which is preliminary data.</text>
</comment>
<accession>A0A9D3PGJ8</accession>
<dbReference type="EMBL" id="JAFDVH010000021">
    <property type="protein sequence ID" value="KAG7457977.1"/>
    <property type="molecule type" value="Genomic_DNA"/>
</dbReference>
<keyword evidence="2" id="KW-1185">Reference proteome</keyword>
<dbReference type="Pfam" id="PF15011">
    <property type="entry name" value="CA109-like"/>
    <property type="match status" value="1"/>
</dbReference>
<protein>
    <submittedName>
        <fullName evidence="1">Uncharacterized protein</fullName>
    </submittedName>
</protein>
<dbReference type="PANTHER" id="PTHR16234">
    <property type="entry name" value="SIMILAR TO HYPOTHETICAL PROTEIN FLJ20508"/>
    <property type="match status" value="1"/>
</dbReference>
<name>A0A9D3PGJ8_MEGAT</name>
<dbReference type="PANTHER" id="PTHR16234:SF5">
    <property type="entry name" value="AFG2-INTERACTING RIBOSOME MATURATION FACTOR"/>
    <property type="match status" value="1"/>
</dbReference>
<sequence length="202" mass="22790">MSKAAVVSLHQALKRCFQSLEQNQKVWNSVLEECGPLMSSLGNLAEQLLALHNVRIESTPLVRFPDLHERLRYKLLLAVDTVLGKLAEKMSTLQAVRDAVSNQVTAAFQVYEQHTDTLDLSTCLQRSAASPSVADMLEWQQDAERHYRQQYLRRKAFLQTLKPNDLSHLQKAPKNWESLAMPSGEDGISDALSRVSLFMDSP</sequence>
<dbReference type="GO" id="GO:0005737">
    <property type="term" value="C:cytoplasm"/>
    <property type="evidence" value="ECO:0007669"/>
    <property type="project" value="TreeGrafter"/>
</dbReference>
<dbReference type="Proteomes" id="UP001046870">
    <property type="component" value="Chromosome 21"/>
</dbReference>
<dbReference type="GO" id="GO:0005634">
    <property type="term" value="C:nucleus"/>
    <property type="evidence" value="ECO:0007669"/>
    <property type="project" value="TreeGrafter"/>
</dbReference>
<organism evidence="1 2">
    <name type="scientific">Megalops atlanticus</name>
    <name type="common">Tarpon</name>
    <name type="synonym">Clupea gigantea</name>
    <dbReference type="NCBI Taxonomy" id="7932"/>
    <lineage>
        <taxon>Eukaryota</taxon>
        <taxon>Metazoa</taxon>
        <taxon>Chordata</taxon>
        <taxon>Craniata</taxon>
        <taxon>Vertebrata</taxon>
        <taxon>Euteleostomi</taxon>
        <taxon>Actinopterygii</taxon>
        <taxon>Neopterygii</taxon>
        <taxon>Teleostei</taxon>
        <taxon>Elopiformes</taxon>
        <taxon>Megalopidae</taxon>
        <taxon>Megalops</taxon>
    </lineage>
</organism>
<dbReference type="OrthoDB" id="6605214at2759"/>